<dbReference type="Gene3D" id="2.60.300.12">
    <property type="entry name" value="HesB-like domain"/>
    <property type="match status" value="1"/>
</dbReference>
<feature type="binding site" evidence="4">
    <location>
        <position position="52"/>
    </location>
    <ligand>
        <name>iron-sulfur cluster</name>
        <dbReference type="ChEBI" id="CHEBI:30408"/>
    </ligand>
</feature>
<name>A0ABX5KRU2_9BURK</name>
<dbReference type="PANTHER" id="PTHR43011">
    <property type="entry name" value="IRON-SULFUR CLUSTER ASSEMBLY 2 HOMOLOG, MITOCHONDRIAL"/>
    <property type="match status" value="1"/>
</dbReference>
<evidence type="ECO:0000313" key="7">
    <source>
        <dbReference type="Proteomes" id="UP000245712"/>
    </source>
</evidence>
<dbReference type="NCBIfam" id="TIGR00049">
    <property type="entry name" value="iron-sulfur cluster assembly accessory protein"/>
    <property type="match status" value="1"/>
</dbReference>
<keyword evidence="3 4" id="KW-0411">Iron-sulfur</keyword>
<proteinExistence type="inferred from homology"/>
<comment type="caution">
    <text evidence="6">The sequence shown here is derived from an EMBL/GenBank/DDBJ whole genome shotgun (WGS) entry which is preliminary data.</text>
</comment>
<comment type="function">
    <text evidence="4">Required for insertion of 4Fe-4S clusters.</text>
</comment>
<evidence type="ECO:0000313" key="6">
    <source>
        <dbReference type="EMBL" id="PVX85491.1"/>
    </source>
</evidence>
<dbReference type="SUPFAM" id="SSF89360">
    <property type="entry name" value="HesB-like domain"/>
    <property type="match status" value="1"/>
</dbReference>
<gene>
    <name evidence="4" type="primary">erpA</name>
    <name evidence="6" type="ORF">C7402_10359</name>
</gene>
<dbReference type="InterPro" id="IPR035903">
    <property type="entry name" value="HesB-like_dom_sf"/>
</dbReference>
<accession>A0ABX5KRU2</accession>
<comment type="cofactor">
    <cofactor evidence="4">
        <name>iron-sulfur cluster</name>
        <dbReference type="ChEBI" id="CHEBI:30408"/>
    </cofactor>
    <text evidence="4">Binds 1 iron-sulfur cluster per subunit.</text>
</comment>
<organism evidence="6 7">
    <name type="scientific">Paraburkholderia unamae</name>
    <dbReference type="NCBI Taxonomy" id="219649"/>
    <lineage>
        <taxon>Bacteria</taxon>
        <taxon>Pseudomonadati</taxon>
        <taxon>Pseudomonadota</taxon>
        <taxon>Betaproteobacteria</taxon>
        <taxon>Burkholderiales</taxon>
        <taxon>Burkholderiaceae</taxon>
        <taxon>Paraburkholderia</taxon>
    </lineage>
</organism>
<evidence type="ECO:0000256" key="3">
    <source>
        <dbReference type="ARBA" id="ARBA00023014"/>
    </source>
</evidence>
<dbReference type="InterPro" id="IPR023063">
    <property type="entry name" value="ErpA_proteobact"/>
</dbReference>
<dbReference type="Proteomes" id="UP000245712">
    <property type="component" value="Unassembled WGS sequence"/>
</dbReference>
<dbReference type="InterPro" id="IPR000361">
    <property type="entry name" value="ATAP_core_dom"/>
</dbReference>
<dbReference type="InterPro" id="IPR016092">
    <property type="entry name" value="ATAP"/>
</dbReference>
<feature type="domain" description="Core" evidence="5">
    <location>
        <begin position="19"/>
        <end position="119"/>
    </location>
</feature>
<dbReference type="NCBIfam" id="NF010147">
    <property type="entry name" value="PRK13623.1"/>
    <property type="match status" value="1"/>
</dbReference>
<comment type="similarity">
    <text evidence="4">Belongs to the HesB/IscA family.</text>
</comment>
<evidence type="ECO:0000256" key="4">
    <source>
        <dbReference type="HAMAP-Rule" id="MF_01380"/>
    </source>
</evidence>
<evidence type="ECO:0000256" key="2">
    <source>
        <dbReference type="ARBA" id="ARBA00023004"/>
    </source>
</evidence>
<keyword evidence="7" id="KW-1185">Reference proteome</keyword>
<dbReference type="PROSITE" id="PS01152">
    <property type="entry name" value="HESB"/>
    <property type="match status" value="1"/>
</dbReference>
<dbReference type="Pfam" id="PF01521">
    <property type="entry name" value="Fe-S_biosyn"/>
    <property type="match status" value="1"/>
</dbReference>
<dbReference type="InterPro" id="IPR017870">
    <property type="entry name" value="FeS_cluster_insertion_CS"/>
</dbReference>
<dbReference type="RefSeq" id="WP_112174988.1">
    <property type="nucleotide sequence ID" value="NZ_CAJZAT010000192.1"/>
</dbReference>
<feature type="binding site" evidence="4">
    <location>
        <position position="116"/>
    </location>
    <ligand>
        <name>iron-sulfur cluster</name>
        <dbReference type="ChEBI" id="CHEBI:30408"/>
    </ligand>
</feature>
<comment type="subunit">
    <text evidence="4">Homodimer.</text>
</comment>
<feature type="binding site" evidence="4">
    <location>
        <position position="118"/>
    </location>
    <ligand>
        <name>iron-sulfur cluster</name>
        <dbReference type="ChEBI" id="CHEBI:30408"/>
    </ligand>
</feature>
<evidence type="ECO:0000259" key="5">
    <source>
        <dbReference type="Pfam" id="PF01521"/>
    </source>
</evidence>
<keyword evidence="1 4" id="KW-0479">Metal-binding</keyword>
<keyword evidence="2 4" id="KW-0408">Iron</keyword>
<evidence type="ECO:0000256" key="1">
    <source>
        <dbReference type="ARBA" id="ARBA00022723"/>
    </source>
</evidence>
<dbReference type="PANTHER" id="PTHR43011:SF1">
    <property type="entry name" value="IRON-SULFUR CLUSTER ASSEMBLY 2 HOMOLOG, MITOCHONDRIAL"/>
    <property type="match status" value="1"/>
</dbReference>
<dbReference type="HAMAP" id="MF_01380">
    <property type="entry name" value="Fe_S_insert_ErpA"/>
    <property type="match status" value="1"/>
</dbReference>
<reference evidence="6 7" key="1">
    <citation type="submission" date="2018-05" db="EMBL/GenBank/DDBJ databases">
        <title>Genomic Encyclopedia of Type Strains, Phase IV (KMG-V): Genome sequencing to study the core and pangenomes of soil and plant-associated prokaryotes.</title>
        <authorList>
            <person name="Whitman W."/>
        </authorList>
    </citation>
    <scope>NUCLEOTIDE SEQUENCE [LARGE SCALE GENOMIC DNA]</scope>
    <source>
        <strain evidence="6 7">SCZa-39</strain>
    </source>
</reference>
<sequence length="124" mass="13220">MESLQHTGVAPQNATPAFLDFTPRAAAKVASLIEEEGNPLLKLRLYVSGGGCSGFQYGFSFDDQIAEDDMQTVTDGVTLLVDAMSQQYLLGARVDYEDGLEGARFVIQNPNAQSTCGCGSSFSV</sequence>
<protein>
    <recommendedName>
        <fullName evidence="4">Putative iron-sulfur cluster insertion protein ErpA</fullName>
    </recommendedName>
</protein>
<dbReference type="EMBL" id="QEOB01000003">
    <property type="protein sequence ID" value="PVX85491.1"/>
    <property type="molecule type" value="Genomic_DNA"/>
</dbReference>